<proteinExistence type="predicted"/>
<name>A0A1E7KZR0_9ACTN</name>
<evidence type="ECO:0000313" key="2">
    <source>
        <dbReference type="EMBL" id="OEV09293.1"/>
    </source>
</evidence>
<keyword evidence="3" id="KW-1185">Reference proteome</keyword>
<dbReference type="SUPFAM" id="SSF47413">
    <property type="entry name" value="lambda repressor-like DNA-binding domains"/>
    <property type="match status" value="1"/>
</dbReference>
<dbReference type="InterPro" id="IPR010982">
    <property type="entry name" value="Lambda_DNA-bd_dom_sf"/>
</dbReference>
<dbReference type="InterPro" id="IPR001387">
    <property type="entry name" value="Cro/C1-type_HTH"/>
</dbReference>
<dbReference type="Proteomes" id="UP000176005">
    <property type="component" value="Unassembled WGS sequence"/>
</dbReference>
<evidence type="ECO:0000313" key="3">
    <source>
        <dbReference type="Proteomes" id="UP000176005"/>
    </source>
</evidence>
<dbReference type="EMBL" id="LJGW01000377">
    <property type="protein sequence ID" value="OEV09293.1"/>
    <property type="molecule type" value="Genomic_DNA"/>
</dbReference>
<evidence type="ECO:0000259" key="1">
    <source>
        <dbReference type="Pfam" id="PF19054"/>
    </source>
</evidence>
<dbReference type="Pfam" id="PF13560">
    <property type="entry name" value="HTH_31"/>
    <property type="match status" value="1"/>
</dbReference>
<protein>
    <recommendedName>
        <fullName evidence="1">DUF5753 domain-containing protein</fullName>
    </recommendedName>
</protein>
<dbReference type="Gene3D" id="1.10.260.40">
    <property type="entry name" value="lambda repressor-like DNA-binding domains"/>
    <property type="match status" value="1"/>
</dbReference>
<accession>A0A1E7KZR0</accession>
<reference evidence="2 3" key="1">
    <citation type="journal article" date="2016" name="Front. Microbiol.">
        <title>Comparative Genomics Analysis of Streptomyces Species Reveals Their Adaptation to the Marine Environment and Their Diversity at the Genomic Level.</title>
        <authorList>
            <person name="Tian X."/>
            <person name="Zhang Z."/>
            <person name="Yang T."/>
            <person name="Chen M."/>
            <person name="Li J."/>
            <person name="Chen F."/>
            <person name="Yang J."/>
            <person name="Li W."/>
            <person name="Zhang B."/>
            <person name="Zhang Z."/>
            <person name="Wu J."/>
            <person name="Zhang C."/>
            <person name="Long L."/>
            <person name="Xiao J."/>
        </authorList>
    </citation>
    <scope>NUCLEOTIDE SEQUENCE [LARGE SCALE GENOMIC DNA]</scope>
    <source>
        <strain evidence="2 3">SCSIO 10429</strain>
    </source>
</reference>
<comment type="caution">
    <text evidence="2">The sequence shown here is derived from an EMBL/GenBank/DDBJ whole genome shotgun (WGS) entry which is preliminary data.</text>
</comment>
<dbReference type="InterPro" id="IPR043917">
    <property type="entry name" value="DUF5753"/>
</dbReference>
<gene>
    <name evidence="2" type="ORF">AN218_22900</name>
</gene>
<dbReference type="Pfam" id="PF19054">
    <property type="entry name" value="DUF5753"/>
    <property type="match status" value="1"/>
</dbReference>
<dbReference type="CDD" id="cd00093">
    <property type="entry name" value="HTH_XRE"/>
    <property type="match status" value="1"/>
</dbReference>
<dbReference type="GO" id="GO:0003677">
    <property type="term" value="F:DNA binding"/>
    <property type="evidence" value="ECO:0007669"/>
    <property type="project" value="InterPro"/>
</dbReference>
<dbReference type="AlphaFoldDB" id="A0A1E7KZR0"/>
<feature type="domain" description="DUF5753" evidence="1">
    <location>
        <begin position="141"/>
        <end position="307"/>
    </location>
</feature>
<organism evidence="2 3">
    <name type="scientific">Streptomyces nanshensis</name>
    <dbReference type="NCBI Taxonomy" id="518642"/>
    <lineage>
        <taxon>Bacteria</taxon>
        <taxon>Bacillati</taxon>
        <taxon>Actinomycetota</taxon>
        <taxon>Actinomycetes</taxon>
        <taxon>Kitasatosporales</taxon>
        <taxon>Streptomycetaceae</taxon>
        <taxon>Streptomyces</taxon>
    </lineage>
</organism>
<sequence length="318" mass="35862">MSASKVTRIEGARSKVTWEDAWRLLHCYGAPPDDVEELRQMIAGPAEIHAAVSRRLQELRNRCVMSRKQAAQATGLTPSKVEYIERPESTVTWEDAERLLRCYRASASVGEEIRRKITEASRTGWWHSFRDVIPVWMSKTIATEGVAERIREWHPTLIPPMLRTGAYQEAIWHTMSPDQSPEKISRRVELLLERQRRVLESSCTIWEIMGAGALETLVGGEELMREQIAHLRALGQRPDVRVQVAPRGLHPLSTTPPVRLLRTGAGSPDQFVLAQGADRAEISDRKEMVDQYMADMNGTAVLASRPGALLEQLEGIWA</sequence>